<dbReference type="GO" id="GO:0005524">
    <property type="term" value="F:ATP binding"/>
    <property type="evidence" value="ECO:0007669"/>
    <property type="project" value="UniProtKB-UniRule"/>
</dbReference>
<dbReference type="STRING" id="1123866.NT01SARS_0515"/>
<dbReference type="Pfam" id="PF02559">
    <property type="entry name" value="CarD_TRCF_RID"/>
    <property type="match status" value="1"/>
</dbReference>
<evidence type="ECO:0000256" key="3">
    <source>
        <dbReference type="ARBA" id="ARBA00022763"/>
    </source>
</evidence>
<evidence type="ECO:0000256" key="4">
    <source>
        <dbReference type="ARBA" id="ARBA00022801"/>
    </source>
</evidence>
<dbReference type="InterPro" id="IPR036101">
    <property type="entry name" value="CarD-like/TRCF_RID_sf"/>
</dbReference>
<dbReference type="InterPro" id="IPR047112">
    <property type="entry name" value="RecG/Mfd"/>
</dbReference>
<dbReference type="Gene3D" id="3.40.50.300">
    <property type="entry name" value="P-loop containing nucleotide triphosphate hydrolases"/>
    <property type="match status" value="2"/>
</dbReference>
<evidence type="ECO:0000313" key="13">
    <source>
        <dbReference type="Proteomes" id="UP000010305"/>
    </source>
</evidence>
<evidence type="ECO:0000256" key="7">
    <source>
        <dbReference type="ARBA" id="ARBA00023125"/>
    </source>
</evidence>
<dbReference type="PROSITE" id="PS51192">
    <property type="entry name" value="HELICASE_ATP_BIND_1"/>
    <property type="match status" value="1"/>
</dbReference>
<keyword evidence="5" id="KW-0347">Helicase</keyword>
<evidence type="ECO:0000259" key="11">
    <source>
        <dbReference type="PROSITE" id="PS51194"/>
    </source>
</evidence>
<reference evidence="12 13" key="1">
    <citation type="journal article" date="2012" name="ISME J.">
        <title>Genomic insights to SAR86, an abundant and uncultivated marine bacterial lineage.</title>
        <authorList>
            <person name="Dupont C.L."/>
            <person name="Rusch D.B."/>
            <person name="Yooseph S."/>
            <person name="Lombardo M.J."/>
            <person name="Richter R.A."/>
            <person name="Valas R."/>
            <person name="Novotny M."/>
            <person name="Yee-Greenbaum J."/>
            <person name="Selengut J.D."/>
            <person name="Haft D.H."/>
            <person name="Halpern A.L."/>
            <person name="Lasken R.S."/>
            <person name="Nealson K."/>
            <person name="Friedman R."/>
            <person name="Venter J.C."/>
        </authorList>
    </citation>
    <scope>NUCLEOTIDE SEQUENCE [LARGE SCALE GENOMIC DNA]</scope>
</reference>
<dbReference type="GO" id="GO:0006355">
    <property type="term" value="P:regulation of DNA-templated transcription"/>
    <property type="evidence" value="ECO:0007669"/>
    <property type="project" value="UniProtKB-UniRule"/>
</dbReference>
<feature type="domain" description="Helicase ATP-binding" evidence="10">
    <location>
        <begin position="573"/>
        <end position="734"/>
    </location>
</feature>
<dbReference type="GO" id="GO:0000716">
    <property type="term" value="P:transcription-coupled nucleotide-excision repair, DNA damage recognition"/>
    <property type="evidence" value="ECO:0007669"/>
    <property type="project" value="UniProtKB-UniRule"/>
</dbReference>
<evidence type="ECO:0000313" key="12">
    <source>
        <dbReference type="EMBL" id="EJP72030.1"/>
    </source>
</evidence>
<dbReference type="GO" id="GO:0003678">
    <property type="term" value="F:DNA helicase activity"/>
    <property type="evidence" value="ECO:0007669"/>
    <property type="project" value="TreeGrafter"/>
</dbReference>
<proteinExistence type="inferred from homology"/>
<evidence type="ECO:0000256" key="2">
    <source>
        <dbReference type="ARBA" id="ARBA00022741"/>
    </source>
</evidence>
<keyword evidence="8 9" id="KW-0234">DNA repair</keyword>
<dbReference type="SMART" id="SM00490">
    <property type="entry name" value="HELICc"/>
    <property type="match status" value="1"/>
</dbReference>
<keyword evidence="3 9" id="KW-0227">DNA damage</keyword>
<dbReference type="InterPro" id="IPR004576">
    <property type="entry name" value="Mfd"/>
</dbReference>
<comment type="similarity">
    <text evidence="9">In the N-terminal section; belongs to the UvrB family.</text>
</comment>
<evidence type="ECO:0000259" key="10">
    <source>
        <dbReference type="PROSITE" id="PS51192"/>
    </source>
</evidence>
<dbReference type="HOGENOM" id="CLU_005122_1_3_6"/>
<dbReference type="InterPro" id="IPR041471">
    <property type="entry name" value="UvrB_inter"/>
</dbReference>
<dbReference type="NCBIfam" id="TIGR00580">
    <property type="entry name" value="mfd"/>
    <property type="match status" value="1"/>
</dbReference>
<feature type="domain" description="Helicase C-terminal" evidence="11">
    <location>
        <begin position="755"/>
        <end position="908"/>
    </location>
</feature>
<dbReference type="Gene3D" id="2.40.10.170">
    <property type="match status" value="1"/>
</dbReference>
<dbReference type="InterPro" id="IPR037235">
    <property type="entry name" value="TRCF-like_C_D7"/>
</dbReference>
<comment type="function">
    <text evidence="9">Couples transcription and DNA repair by recognizing RNA polymerase (RNAP) stalled at DNA lesions. Mediates ATP-dependent release of RNAP and its truncated transcript from the DNA, and recruitment of nucleotide excision repair machinery to the damaged site.</text>
</comment>
<accession>J4WTF2</accession>
<dbReference type="Pfam" id="PF00271">
    <property type="entry name" value="Helicase_C"/>
    <property type="match status" value="1"/>
</dbReference>
<dbReference type="Pfam" id="PF17757">
    <property type="entry name" value="UvrB_inter"/>
    <property type="match status" value="1"/>
</dbReference>
<dbReference type="InterPro" id="IPR005118">
    <property type="entry name" value="TRCF_C"/>
</dbReference>
<keyword evidence="1 9" id="KW-0963">Cytoplasm</keyword>
<dbReference type="EC" id="3.6.4.-" evidence="9"/>
<dbReference type="Gene3D" id="3.30.2060.10">
    <property type="entry name" value="Penicillin-binding protein 1b domain"/>
    <property type="match status" value="1"/>
</dbReference>
<comment type="similarity">
    <text evidence="9">In the C-terminal section; belongs to the helicase family. RecG subfamily.</text>
</comment>
<dbReference type="SUPFAM" id="SSF141259">
    <property type="entry name" value="CarD-like"/>
    <property type="match status" value="1"/>
</dbReference>
<keyword evidence="2 9" id="KW-0547">Nucleotide-binding</keyword>
<keyword evidence="4 9" id="KW-0378">Hydrolase</keyword>
<dbReference type="SUPFAM" id="SSF143517">
    <property type="entry name" value="TRCF domain-like"/>
    <property type="match status" value="1"/>
</dbReference>
<dbReference type="EMBL" id="JH611156">
    <property type="protein sequence ID" value="EJP72030.1"/>
    <property type="molecule type" value="Genomic_DNA"/>
</dbReference>
<gene>
    <name evidence="9" type="primary">mfd</name>
    <name evidence="12" type="ORF">NT01SARS_0515</name>
</gene>
<dbReference type="SMART" id="SM00982">
    <property type="entry name" value="TRCF"/>
    <property type="match status" value="1"/>
</dbReference>
<dbReference type="Gene3D" id="3.90.1150.50">
    <property type="entry name" value="Transcription-repair-coupling factor, D7 domain"/>
    <property type="match status" value="1"/>
</dbReference>
<evidence type="ECO:0000256" key="1">
    <source>
        <dbReference type="ARBA" id="ARBA00022490"/>
    </source>
</evidence>
<dbReference type="Proteomes" id="UP000010305">
    <property type="component" value="Unassembled WGS sequence"/>
</dbReference>
<dbReference type="AlphaFoldDB" id="J4WTF2"/>
<evidence type="ECO:0000256" key="9">
    <source>
        <dbReference type="HAMAP-Rule" id="MF_00969"/>
    </source>
</evidence>
<dbReference type="PANTHER" id="PTHR47964">
    <property type="entry name" value="ATP-DEPENDENT DNA HELICASE HOMOLOG RECG, CHLOROPLASTIC"/>
    <property type="match status" value="1"/>
</dbReference>
<evidence type="ECO:0000256" key="6">
    <source>
        <dbReference type="ARBA" id="ARBA00022840"/>
    </source>
</evidence>
<dbReference type="GO" id="GO:0016787">
    <property type="term" value="F:hydrolase activity"/>
    <property type="evidence" value="ECO:0007669"/>
    <property type="project" value="UniProtKB-KW"/>
</dbReference>
<sequence>MFKNKYNKYQNLIYEIFEQFQISDQSICLITKNNQESIYIYNGLKYFFDEDSLKLFPETEVLPYDHFSSPERIIQNRFQIINEAYSSKNILITSIKNIFERYPEIEYFKSFETFKLGHKISVFNLVKVIESLDYVKKTNVEVINDYAVRGGIVDIFSPMYENPLRIEIFDDTIESIRFFDSETQLSIENIDKFFLSKGSLFSLNEQKILTFISRWRNYFINDDERYCDIFQKIKNGNIPEGIEIYLPLLFKNTVNFFELFNHHDIYSSLNLFHEIDIYDEFIKQRFNDENIDHKRPLLKPDKLYIEKDELQQILKNVKNINIKEINLQPENFDDLINLINKNSFKENLLIVTSFADQIEELCKKIHHKTQIISDFSEHNNGISLMYGEPVTPFFDERNNTYIFHKEVIDKDYSFTSSVKKDDMNIIKNNDFSLFKENDYVIHENYGLGIYSGLETVDANNTSNEYIKIIYADNENLYVPLSNINKITSYHKKNIDKGIALDSLSSTKWKQKKDRAIKRSIDHAAEILDIESRRQKSSSFSLRIDDKSLQEFNDEFPFTETHDQVVSFNSIQKDLSLIKPMNRVLCGDVGFGKTEVAMRAAYISAFSGKQVVLIVPSTILCDQHFNSFVKRFMNFPVSIKKLNRHTTLKNKKEIINDFNNHKIDILITTHIIFNNEVEFQQTGLLIIDEEHKFGIKQKNFIKDKQSNIHILYLSATPIPRTMNMVYAGLKDFSFLQTPPSNRLNIKSFLKTHTSQLLKEALVREKSRNGQCFIVQNDINKMENLKNEINQLLPEFRIGIAHGKLKKADIQKVMSSFHAGNLDGLICTTIVEMGLDIPNANTMIVINSQNFGLAQLHQLRGRVGRSERQGYCYYLVPNMDIPKLSKDRLASVIKNSKLGEGFLIAQEDLEIRGGGEMLGDKQSGHVENVGMSLYLSMLKSALDNTQESTTINDIEINFYDSAYIDNNYLPSAIERLKIYRKINKIKSSADLIDIKNNLIDRCGKMPPETKNIIENKKLEIIARSIGIKSIKSNKLNTSFLITSDFSESKFDKLISLVKSDPQKFAIDQENKFIYKLNELESITRRQKVTDFLNALL</sequence>
<dbReference type="Pfam" id="PF00270">
    <property type="entry name" value="DEAD"/>
    <property type="match status" value="1"/>
</dbReference>
<organism evidence="12 13">
    <name type="scientific">SAR86 cluster bacterium SAR86A</name>
    <dbReference type="NCBI Taxonomy" id="1123866"/>
    <lineage>
        <taxon>Bacteria</taxon>
        <taxon>Pseudomonadati</taxon>
        <taxon>Pseudomonadota</taxon>
        <taxon>Gammaproteobacteria</taxon>
        <taxon>SAR86 cluster</taxon>
    </lineage>
</organism>
<dbReference type="Pfam" id="PF03461">
    <property type="entry name" value="TRCF"/>
    <property type="match status" value="1"/>
</dbReference>
<dbReference type="Gene3D" id="3.40.50.11180">
    <property type="match status" value="1"/>
</dbReference>
<dbReference type="GO" id="GO:0005737">
    <property type="term" value="C:cytoplasm"/>
    <property type="evidence" value="ECO:0007669"/>
    <property type="project" value="UniProtKB-SubCell"/>
</dbReference>
<dbReference type="GO" id="GO:0003684">
    <property type="term" value="F:damaged DNA binding"/>
    <property type="evidence" value="ECO:0007669"/>
    <property type="project" value="InterPro"/>
</dbReference>
<dbReference type="InterPro" id="IPR011545">
    <property type="entry name" value="DEAD/DEAH_box_helicase_dom"/>
</dbReference>
<keyword evidence="7 9" id="KW-0238">DNA-binding</keyword>
<keyword evidence="6 9" id="KW-0067">ATP-binding</keyword>
<comment type="subcellular location">
    <subcellularLocation>
        <location evidence="9">Cytoplasm</location>
    </subcellularLocation>
</comment>
<dbReference type="PANTHER" id="PTHR47964:SF1">
    <property type="entry name" value="ATP-DEPENDENT DNA HELICASE HOMOLOG RECG, CHLOROPLASTIC"/>
    <property type="match status" value="1"/>
</dbReference>
<dbReference type="InterPro" id="IPR027417">
    <property type="entry name" value="P-loop_NTPase"/>
</dbReference>
<protein>
    <recommendedName>
        <fullName evidence="9">Transcription-repair-coupling factor</fullName>
        <shortName evidence="9">TRCF</shortName>
        <ecNumber evidence="9">3.6.4.-</ecNumber>
    </recommendedName>
</protein>
<dbReference type="InterPro" id="IPR014001">
    <property type="entry name" value="Helicase_ATP-bd"/>
</dbReference>
<dbReference type="InterPro" id="IPR001650">
    <property type="entry name" value="Helicase_C-like"/>
</dbReference>
<name>J4WTF2_9GAMM</name>
<dbReference type="PROSITE" id="PS51194">
    <property type="entry name" value="HELICASE_CTER"/>
    <property type="match status" value="1"/>
</dbReference>
<dbReference type="SMART" id="SM00487">
    <property type="entry name" value="DEXDc"/>
    <property type="match status" value="1"/>
</dbReference>
<evidence type="ECO:0000256" key="8">
    <source>
        <dbReference type="ARBA" id="ARBA00023204"/>
    </source>
</evidence>
<dbReference type="HAMAP" id="MF_00969">
    <property type="entry name" value="TRCF"/>
    <property type="match status" value="1"/>
</dbReference>
<dbReference type="InterPro" id="IPR003711">
    <property type="entry name" value="CarD-like/TRCF_RID"/>
</dbReference>
<dbReference type="SMART" id="SM01058">
    <property type="entry name" value="CarD_TRCF"/>
    <property type="match status" value="1"/>
</dbReference>
<dbReference type="SUPFAM" id="SSF52540">
    <property type="entry name" value="P-loop containing nucleoside triphosphate hydrolases"/>
    <property type="match status" value="2"/>
</dbReference>
<evidence type="ECO:0000256" key="5">
    <source>
        <dbReference type="ARBA" id="ARBA00022806"/>
    </source>
</evidence>